<accession>A0A367GPE9</accession>
<keyword evidence="1 3" id="KW-0378">Hydrolase</keyword>
<dbReference type="GO" id="GO:0004553">
    <property type="term" value="F:hydrolase activity, hydrolyzing O-glycosyl compounds"/>
    <property type="evidence" value="ECO:0007669"/>
    <property type="project" value="InterPro"/>
</dbReference>
<name>A0A367GPE9_9SPHI</name>
<feature type="domain" description="Glycoside hydrolase family 5" evidence="4">
    <location>
        <begin position="160"/>
        <end position="367"/>
    </location>
</feature>
<protein>
    <recommendedName>
        <fullName evidence="4">Glycoside hydrolase family 5 domain-containing protein</fullName>
    </recommendedName>
</protein>
<sequence>MRLKTIPFLIVALAVVFTSCKKETLKNASENSLKENAVHGYTVHASIRKLDNAGANNFNYEFTFWVSTDAQPLTALQLPAQLQLVGELSAGGTKEIKKLTLQTGTRVTRKIYRLTSPVSVIGKFSVPGLYQGKQINCTATVIEQPYNLPAVAVQGTGFVDSEGKKFIPWGVNYTNGKTFLLMDNEWYDETDWQIIKQDFREMKAMGLNIVRIHLQYKNFMTGVNTPNLQSLKRLKELIDFTATIGLYLDITGLCSYLNEDPAWYTNLDEAGRWATQALFWKAVARVAKGNNNVFCYNLINEPVTPTSATTIWLPGEAFGGLYYYVQHITRQPAGRSWTAITSAWISKLKSAIREEDNRTLVTVGFIGLGKISYFNDLLDYNSIHIYPKSNTITQSLNIIKSSQSDKPLVVEETSWEAGYDNMRLFINTTQNDGLTVGYMAHYHGETIEDLEKQSGMGPAIQREWYKIFMFELNPNFNKP</sequence>
<dbReference type="SUPFAM" id="SSF51445">
    <property type="entry name" value="(Trans)glycosidases"/>
    <property type="match status" value="1"/>
</dbReference>
<dbReference type="Proteomes" id="UP000253209">
    <property type="component" value="Unassembled WGS sequence"/>
</dbReference>
<evidence type="ECO:0000313" key="6">
    <source>
        <dbReference type="Proteomes" id="UP000253209"/>
    </source>
</evidence>
<evidence type="ECO:0000256" key="3">
    <source>
        <dbReference type="RuleBase" id="RU361153"/>
    </source>
</evidence>
<dbReference type="InterPro" id="IPR017853">
    <property type="entry name" value="GH"/>
</dbReference>
<evidence type="ECO:0000256" key="2">
    <source>
        <dbReference type="ARBA" id="ARBA00023295"/>
    </source>
</evidence>
<keyword evidence="2 3" id="KW-0326">Glycosidase</keyword>
<dbReference type="RefSeq" id="WP_114004979.1">
    <property type="nucleotide sequence ID" value="NZ_QGDC01000004.1"/>
</dbReference>
<keyword evidence="6" id="KW-1185">Reference proteome</keyword>
<evidence type="ECO:0000313" key="5">
    <source>
        <dbReference type="EMBL" id="RCH55357.1"/>
    </source>
</evidence>
<evidence type="ECO:0000259" key="4">
    <source>
        <dbReference type="Pfam" id="PF00150"/>
    </source>
</evidence>
<dbReference type="GO" id="GO:0000272">
    <property type="term" value="P:polysaccharide catabolic process"/>
    <property type="evidence" value="ECO:0007669"/>
    <property type="project" value="InterPro"/>
</dbReference>
<evidence type="ECO:0000256" key="1">
    <source>
        <dbReference type="ARBA" id="ARBA00022801"/>
    </source>
</evidence>
<comment type="similarity">
    <text evidence="3">Belongs to the glycosyl hydrolase 5 (cellulase A) family.</text>
</comment>
<proteinExistence type="inferred from homology"/>
<reference evidence="5 6" key="1">
    <citation type="submission" date="2018-05" db="EMBL/GenBank/DDBJ databases">
        <title>Mucilaginibacter hurinus sp. nov., isolated from briquette warehouse soil.</title>
        <authorList>
            <person name="Choi L."/>
        </authorList>
    </citation>
    <scope>NUCLEOTIDE SEQUENCE [LARGE SCALE GENOMIC DNA]</scope>
    <source>
        <strain evidence="5 6">ZR32</strain>
    </source>
</reference>
<dbReference type="Pfam" id="PF00150">
    <property type="entry name" value="Cellulase"/>
    <property type="match status" value="1"/>
</dbReference>
<dbReference type="Gene3D" id="3.20.20.80">
    <property type="entry name" value="Glycosidases"/>
    <property type="match status" value="1"/>
</dbReference>
<comment type="caution">
    <text evidence="5">The sequence shown here is derived from an EMBL/GenBank/DDBJ whole genome shotgun (WGS) entry which is preliminary data.</text>
</comment>
<gene>
    <name evidence="5" type="ORF">DJ568_09255</name>
</gene>
<dbReference type="PROSITE" id="PS51257">
    <property type="entry name" value="PROKAR_LIPOPROTEIN"/>
    <property type="match status" value="1"/>
</dbReference>
<dbReference type="AlphaFoldDB" id="A0A367GPE9"/>
<dbReference type="OrthoDB" id="9801077at2"/>
<dbReference type="EMBL" id="QGDC01000004">
    <property type="protein sequence ID" value="RCH55357.1"/>
    <property type="molecule type" value="Genomic_DNA"/>
</dbReference>
<organism evidence="5 6">
    <name type="scientific">Mucilaginibacter hurinus</name>
    <dbReference type="NCBI Taxonomy" id="2201324"/>
    <lineage>
        <taxon>Bacteria</taxon>
        <taxon>Pseudomonadati</taxon>
        <taxon>Bacteroidota</taxon>
        <taxon>Sphingobacteriia</taxon>
        <taxon>Sphingobacteriales</taxon>
        <taxon>Sphingobacteriaceae</taxon>
        <taxon>Mucilaginibacter</taxon>
    </lineage>
</organism>
<dbReference type="InterPro" id="IPR001547">
    <property type="entry name" value="Glyco_hydro_5"/>
</dbReference>